<evidence type="ECO:0000256" key="1">
    <source>
        <dbReference type="SAM" id="MobiDB-lite"/>
    </source>
</evidence>
<dbReference type="AlphaFoldDB" id="A0A0D9W5B4"/>
<dbReference type="Gramene" id="LPERR04G10440.1">
    <property type="protein sequence ID" value="LPERR04G10440.1"/>
    <property type="gene ID" value="LPERR04G10440"/>
</dbReference>
<evidence type="ECO:0000313" key="3">
    <source>
        <dbReference type="Proteomes" id="UP000032180"/>
    </source>
</evidence>
<reference evidence="2 3" key="1">
    <citation type="submission" date="2012-08" db="EMBL/GenBank/DDBJ databases">
        <title>Oryza genome evolution.</title>
        <authorList>
            <person name="Wing R.A."/>
        </authorList>
    </citation>
    <scope>NUCLEOTIDE SEQUENCE</scope>
</reference>
<organism evidence="2 3">
    <name type="scientific">Leersia perrieri</name>
    <dbReference type="NCBI Taxonomy" id="77586"/>
    <lineage>
        <taxon>Eukaryota</taxon>
        <taxon>Viridiplantae</taxon>
        <taxon>Streptophyta</taxon>
        <taxon>Embryophyta</taxon>
        <taxon>Tracheophyta</taxon>
        <taxon>Spermatophyta</taxon>
        <taxon>Magnoliopsida</taxon>
        <taxon>Liliopsida</taxon>
        <taxon>Poales</taxon>
        <taxon>Poaceae</taxon>
        <taxon>BOP clade</taxon>
        <taxon>Oryzoideae</taxon>
        <taxon>Oryzeae</taxon>
        <taxon>Oryzinae</taxon>
        <taxon>Leersia</taxon>
    </lineage>
</organism>
<protein>
    <submittedName>
        <fullName evidence="2">Uncharacterized protein</fullName>
    </submittedName>
</protein>
<name>A0A0D9W5B4_9ORYZ</name>
<dbReference type="Proteomes" id="UP000032180">
    <property type="component" value="Chromosome 4"/>
</dbReference>
<reference evidence="2" key="3">
    <citation type="submission" date="2015-04" db="UniProtKB">
        <authorList>
            <consortium name="EnsemblPlants"/>
        </authorList>
    </citation>
    <scope>IDENTIFICATION</scope>
</reference>
<reference evidence="3" key="2">
    <citation type="submission" date="2013-12" db="EMBL/GenBank/DDBJ databases">
        <authorList>
            <person name="Yu Y."/>
            <person name="Lee S."/>
            <person name="de Baynast K."/>
            <person name="Wissotski M."/>
            <person name="Liu L."/>
            <person name="Talag J."/>
            <person name="Goicoechea J."/>
            <person name="Angelova A."/>
            <person name="Jetty R."/>
            <person name="Kudrna D."/>
            <person name="Golser W."/>
            <person name="Rivera L."/>
            <person name="Zhang J."/>
            <person name="Wing R."/>
        </authorList>
    </citation>
    <scope>NUCLEOTIDE SEQUENCE</scope>
</reference>
<dbReference type="HOGENOM" id="CLU_2389391_0_0_1"/>
<proteinExistence type="predicted"/>
<accession>A0A0D9W5B4</accession>
<evidence type="ECO:0000313" key="2">
    <source>
        <dbReference type="EnsemblPlants" id="LPERR04G10440.1"/>
    </source>
</evidence>
<feature type="compositionally biased region" description="Basic and acidic residues" evidence="1">
    <location>
        <begin position="11"/>
        <end position="22"/>
    </location>
</feature>
<sequence>MRARSIVNDLGDGKPSGDGEDARLRIEQLTIRQGAQPGGAAAAAARTGTLRHLLSLPLPAARVSHALAPRIPKGIRMVIGEDAHHLAGERPRNS</sequence>
<feature type="region of interest" description="Disordered" evidence="1">
    <location>
        <begin position="1"/>
        <end position="22"/>
    </location>
</feature>
<dbReference type="EnsemblPlants" id="LPERR04G10440.1">
    <property type="protein sequence ID" value="LPERR04G10440.1"/>
    <property type="gene ID" value="LPERR04G10440"/>
</dbReference>
<keyword evidence="3" id="KW-1185">Reference proteome</keyword>